<dbReference type="InterPro" id="IPR011049">
    <property type="entry name" value="Serralysin-like_metalloprot_C"/>
</dbReference>
<name>A0A7W9AUS9_9HYPH</name>
<dbReference type="NCBIfam" id="TIGR01965">
    <property type="entry name" value="VCBS_repeat"/>
    <property type="match status" value="1"/>
</dbReference>
<feature type="domain" description="RapA2 cadherin-like" evidence="1">
    <location>
        <begin position="17"/>
        <end position="91"/>
    </location>
</feature>
<reference evidence="2 3" key="1">
    <citation type="submission" date="2020-08" db="EMBL/GenBank/DDBJ databases">
        <title>Genomic Encyclopedia of Type Strains, Phase IV (KMG-IV): sequencing the most valuable type-strain genomes for metagenomic binning, comparative biology and taxonomic classification.</title>
        <authorList>
            <person name="Goeker M."/>
        </authorList>
    </citation>
    <scope>NUCLEOTIDE SEQUENCE [LARGE SCALE GENOMIC DNA]</scope>
    <source>
        <strain evidence="2 3">DSM 26944</strain>
    </source>
</reference>
<accession>A0A7W9AUS9</accession>
<dbReference type="GO" id="GO:0005509">
    <property type="term" value="F:calcium ion binding"/>
    <property type="evidence" value="ECO:0007669"/>
    <property type="project" value="InterPro"/>
</dbReference>
<proteinExistence type="predicted"/>
<dbReference type="PROSITE" id="PS00330">
    <property type="entry name" value="HEMOLYSIN_CALCIUM"/>
    <property type="match status" value="1"/>
</dbReference>
<dbReference type="PRINTS" id="PR00313">
    <property type="entry name" value="CABNDNGRPT"/>
</dbReference>
<organism evidence="2 3">
    <name type="scientific">Brucella daejeonensis</name>
    <dbReference type="NCBI Taxonomy" id="659015"/>
    <lineage>
        <taxon>Bacteria</taxon>
        <taxon>Pseudomonadati</taxon>
        <taxon>Pseudomonadota</taxon>
        <taxon>Alphaproteobacteria</taxon>
        <taxon>Hyphomicrobiales</taxon>
        <taxon>Brucellaceae</taxon>
        <taxon>Brucella/Ochrobactrum group</taxon>
        <taxon>Brucella</taxon>
    </lineage>
</organism>
<dbReference type="InterPro" id="IPR013783">
    <property type="entry name" value="Ig-like_fold"/>
</dbReference>
<evidence type="ECO:0000313" key="2">
    <source>
        <dbReference type="EMBL" id="MBB5700975.1"/>
    </source>
</evidence>
<evidence type="ECO:0000313" key="3">
    <source>
        <dbReference type="Proteomes" id="UP000555546"/>
    </source>
</evidence>
<dbReference type="InterPro" id="IPR001343">
    <property type="entry name" value="Hemolysn_Ca-bd"/>
</dbReference>
<keyword evidence="3" id="KW-1185">Reference proteome</keyword>
<dbReference type="InterPro" id="IPR040853">
    <property type="entry name" value="RapA2_cadherin-like"/>
</dbReference>
<protein>
    <submittedName>
        <fullName evidence="2">VCBS repeat-containing protein</fullName>
    </submittedName>
</protein>
<dbReference type="Pfam" id="PF17803">
    <property type="entry name" value="Cadherin_4"/>
    <property type="match status" value="1"/>
</dbReference>
<dbReference type="Pfam" id="PF00353">
    <property type="entry name" value="HemolysinCabind"/>
    <property type="match status" value="1"/>
</dbReference>
<dbReference type="AlphaFoldDB" id="A0A7W9AUS9"/>
<gene>
    <name evidence="2" type="ORF">FHS76_000818</name>
</gene>
<dbReference type="SUPFAM" id="SSF51120">
    <property type="entry name" value="beta-Roll"/>
    <property type="match status" value="1"/>
</dbReference>
<dbReference type="Gene3D" id="2.60.40.3440">
    <property type="match status" value="1"/>
</dbReference>
<dbReference type="Proteomes" id="UP000555546">
    <property type="component" value="Unassembled WGS sequence"/>
</dbReference>
<dbReference type="Gene3D" id="2.150.10.10">
    <property type="entry name" value="Serralysin-like metalloprotease, C-terminal"/>
    <property type="match status" value="1"/>
</dbReference>
<evidence type="ECO:0000259" key="1">
    <source>
        <dbReference type="Pfam" id="PF17803"/>
    </source>
</evidence>
<dbReference type="InterPro" id="IPR018511">
    <property type="entry name" value="Hemolysin-typ_Ca-bd_CS"/>
</dbReference>
<dbReference type="InterPro" id="IPR010221">
    <property type="entry name" value="VCBS_dom"/>
</dbReference>
<dbReference type="Gene3D" id="2.60.40.10">
    <property type="entry name" value="Immunoglobulins"/>
    <property type="match status" value="1"/>
</dbReference>
<sequence>MVTYTVDDGNGGTTTGTITVTVTPVNDAPVAVDDTATTAEDTPVTVDAATGLLANDTDVDNAAAELSATAGTFTTDQGGTITILADGSYTYTPVAGFTGTDTFTYTVSDGALTDTGVLSIAVAPAAPTVTIDTDVNNDAVLGVTEIGGATTATVTVGLTGTPSVGDIITVSDGTNEQQHTLTQADIDAGSWTTTVALPAAGETLEVSATLTDGSGLASTPATDSAVIDLLDAVDDVATLDTGNVTATVGPEVTTTDSQVLGIAESSTGSDGSQTVTIDGDYSVLHVEVSQDTLVAVADSYRVDIVDADGNVVASTNPDDPNLVGQVLTPIIGGTLGVSGTDTLAIDFAGLPAGAYSVVVHNDSSQLTGLLDSDGSGGVSLQELGDSGVLLGAENEALIVDTVVNALNGGVLGLPLNLGDLVEPILTTALDLINTTGQETPVSALVGILGDVLSDPLLGLTDLQVSDLVDSLVSTLATTLLSNTLTLLQTTTITTQLTEYAFDNTALSGGNVISDADPAGDDTPGSVGATTVTQISHTVDGDTTTLAVDPVNGVDIVGDYGTLHINADGSYTYTANGNPIAPGQSDVFTYTLADDAISDTATITINLIDSVAPTQTPTITAISVDSDPVGDWTTTDTSPTIFGTLDTPLLPGEKVQVSLDGGATWNDAYMDPNDTDGSDGWTWFYGPGELAGGAHTVSVQIVDAFGNVGANTDSQVITVDAANQAPVGVVNQGLLGGLIGADLLGLIDLGNQTFIAYDPNNNLQSVAVTYSVPINLGTGFDLTASTLIAAELGLQFNVTHVDFNLLPLVPEYSTLTITSIDGSAISNEAINELLRSVHLDTALSLSVAPTYSITTTDMNGLTGTDSATTLTDLGLLSAPDPTVIEGTTGDNTLTGTSADEHLYGFDGNDILHGGDGNDLLRGGAGIDQLFGDNGNDLLVYDAADTVIDGGMGTDTLLVTTATATITGSTTPVHDIENIELGVDSGANTLIMDADGAAKASGAGSELIINGGDNDTVSITGADYQGQTLINNQAYEHYVLGETNVFVQDQVQVVI</sequence>
<comment type="caution">
    <text evidence="2">The sequence shown here is derived from an EMBL/GenBank/DDBJ whole genome shotgun (WGS) entry which is preliminary data.</text>
</comment>
<dbReference type="EMBL" id="JACIJG010000002">
    <property type="protein sequence ID" value="MBB5700975.1"/>
    <property type="molecule type" value="Genomic_DNA"/>
</dbReference>